<feature type="domain" description="Glycosyltransferase family 28 N-terminal" evidence="3">
    <location>
        <begin position="3"/>
        <end position="147"/>
    </location>
</feature>
<dbReference type="Pfam" id="PF03033">
    <property type="entry name" value="Glyco_transf_28"/>
    <property type="match status" value="1"/>
</dbReference>
<dbReference type="InterPro" id="IPR004276">
    <property type="entry name" value="GlycoTrans_28_N"/>
</dbReference>
<protein>
    <submittedName>
        <fullName evidence="5">G4416 protein</fullName>
    </submittedName>
</protein>
<gene>
    <name evidence="5" type="primary">g4416</name>
    <name evidence="5" type="ORF">VP750_LOCUS3765</name>
</gene>
<evidence type="ECO:0000259" key="4">
    <source>
        <dbReference type="Pfam" id="PF06722"/>
    </source>
</evidence>
<organism evidence="5 6">
    <name type="scientific">Coccomyxa viridis</name>
    <dbReference type="NCBI Taxonomy" id="1274662"/>
    <lineage>
        <taxon>Eukaryota</taxon>
        <taxon>Viridiplantae</taxon>
        <taxon>Chlorophyta</taxon>
        <taxon>core chlorophytes</taxon>
        <taxon>Trebouxiophyceae</taxon>
        <taxon>Trebouxiophyceae incertae sedis</taxon>
        <taxon>Coccomyxaceae</taxon>
        <taxon>Coccomyxa</taxon>
    </lineage>
</organism>
<evidence type="ECO:0000259" key="3">
    <source>
        <dbReference type="Pfam" id="PF03033"/>
    </source>
</evidence>
<feature type="compositionally biased region" description="Polar residues" evidence="2">
    <location>
        <begin position="529"/>
        <end position="548"/>
    </location>
</feature>
<evidence type="ECO:0000313" key="5">
    <source>
        <dbReference type="EMBL" id="CAL5222106.1"/>
    </source>
</evidence>
<feature type="compositionally biased region" description="Polar residues" evidence="2">
    <location>
        <begin position="453"/>
        <end position="469"/>
    </location>
</feature>
<dbReference type="PANTHER" id="PTHR48050:SF13">
    <property type="entry name" value="STEROL 3-BETA-GLUCOSYLTRANSFERASE UGT80A2"/>
    <property type="match status" value="1"/>
</dbReference>
<comment type="caution">
    <text evidence="5">The sequence shown here is derived from an EMBL/GenBank/DDBJ whole genome shotgun (WGS) entry which is preliminary data.</text>
</comment>
<feature type="region of interest" description="Disordered" evidence="2">
    <location>
        <begin position="448"/>
        <end position="548"/>
    </location>
</feature>
<name>A0ABP1FQA4_9CHLO</name>
<dbReference type="Pfam" id="PF06722">
    <property type="entry name" value="EryCIII-like_C"/>
    <property type="match status" value="1"/>
</dbReference>
<dbReference type="InterPro" id="IPR010610">
    <property type="entry name" value="EryCIII-like_C"/>
</dbReference>
<evidence type="ECO:0000256" key="2">
    <source>
        <dbReference type="SAM" id="MobiDB-lite"/>
    </source>
</evidence>
<dbReference type="SUPFAM" id="SSF53756">
    <property type="entry name" value="UDP-Glycosyltransferase/glycogen phosphorylase"/>
    <property type="match status" value="1"/>
</dbReference>
<accession>A0ABP1FQA4</accession>
<dbReference type="InterPro" id="IPR050426">
    <property type="entry name" value="Glycosyltransferase_28"/>
</dbReference>
<dbReference type="Gene3D" id="3.40.50.2000">
    <property type="entry name" value="Glycogen Phosphorylase B"/>
    <property type="match status" value="2"/>
</dbReference>
<proteinExistence type="predicted"/>
<evidence type="ECO:0000256" key="1">
    <source>
        <dbReference type="ARBA" id="ARBA00022679"/>
    </source>
</evidence>
<dbReference type="PANTHER" id="PTHR48050">
    <property type="entry name" value="STEROL 3-BETA-GLUCOSYLTRANSFERASE"/>
    <property type="match status" value="1"/>
</dbReference>
<dbReference type="Proteomes" id="UP001497392">
    <property type="component" value="Unassembled WGS sequence"/>
</dbReference>
<reference evidence="5 6" key="1">
    <citation type="submission" date="2024-06" db="EMBL/GenBank/DDBJ databases">
        <authorList>
            <person name="Kraege A."/>
            <person name="Thomma B."/>
        </authorList>
    </citation>
    <scope>NUCLEOTIDE SEQUENCE [LARGE SCALE GENOMIC DNA]</scope>
</reference>
<dbReference type="CDD" id="cd03784">
    <property type="entry name" value="GT1_Gtf-like"/>
    <property type="match status" value="1"/>
</dbReference>
<keyword evidence="6" id="KW-1185">Reference proteome</keyword>
<dbReference type="InterPro" id="IPR002213">
    <property type="entry name" value="UDP_glucos_trans"/>
</dbReference>
<dbReference type="EMBL" id="CAXHTA020000006">
    <property type="protein sequence ID" value="CAL5222106.1"/>
    <property type="molecule type" value="Genomic_DNA"/>
</dbReference>
<keyword evidence="1" id="KW-0808">Transferase</keyword>
<sequence length="605" mass="65762">MNIAMLAVGTLGDIQPFVAVGLKLKEYGHRVRVATHAELRGFVEQFGLEFYPLGGDPQVLADFAVQSKGVFPRGLGQVSKLRKQIKAYVNGQLDACTQPDPEHPKAHFKADALIANPIGYAHIHVADALGIPLQILFTMPWTATKEFAHPQARFLHEKQHALSPRARHWLGGLLAAVNRASFKAIDGAMFVGTGDILATFRKKILKQPSLFSLKHYHRPLHYCDVPVSYCWSPTLLPCPLDWPANAEVVGFCQLEASQRMQYQPPEDLKQFLAAGKPPVYIGFGSMTLSNAKEVTETVLRAVKQAAVRAIISEGWGRLGTAEGVAVPQDVYVLRGRYAPHDWLFPRCAAVVHHGGAGTTGAGLAAGCPTMTVPFFGDQAFWGEMCRRAGVGPAPVAIENLTVERLLDGLNMLTQPEVQEAARQMAARMAQEPSGTQAAVDSFHRHLQRRLAPQTASKQQAQVSAQTSQRGVRLSDGAVHPATSLNGPHSTEARQGMQQSAASIPTDVERPDSKQGIPCTAGQGADEGNVPSQSRGEQRSSLRAADSCSSAQHAGNMRYFQRKQVPWLTGWWECTCAFMAVFLLPLISVVPFSTTAERPDSHFGQP</sequence>
<evidence type="ECO:0000313" key="6">
    <source>
        <dbReference type="Proteomes" id="UP001497392"/>
    </source>
</evidence>
<feature type="domain" description="Erythromycin biosynthesis protein CIII-like C-terminal" evidence="4">
    <location>
        <begin position="326"/>
        <end position="437"/>
    </location>
</feature>